<reference evidence="5 6" key="1">
    <citation type="submission" date="2020-05" db="EMBL/GenBank/DDBJ databases">
        <title>FDA dAtabase for Regulatory Grade micrObial Sequences (FDA-ARGOS): Supporting development and validation of Infectious Disease Dx tests.</title>
        <authorList>
            <person name="Sproer C."/>
            <person name="Gronow S."/>
            <person name="Severitt S."/>
            <person name="Schroder I."/>
            <person name="Tallon L."/>
            <person name="Sadzewicz L."/>
            <person name="Zhao X."/>
            <person name="Vavikolanu K."/>
            <person name="Mehta A."/>
            <person name="Aluvathingal J."/>
            <person name="Nadendla S."/>
            <person name="Myers T."/>
            <person name="Yan Y."/>
            <person name="Sichtig H."/>
        </authorList>
    </citation>
    <scope>NUCLEOTIDE SEQUENCE [LARGE SCALE GENOMIC DNA]</scope>
    <source>
        <strain evidence="5 6">FDAARGOS_790</strain>
    </source>
</reference>
<dbReference type="Gene3D" id="3.40.50.12780">
    <property type="entry name" value="N-terminal domain of ligase-like"/>
    <property type="match status" value="1"/>
</dbReference>
<keyword evidence="6" id="KW-1185">Reference proteome</keyword>
<dbReference type="Pfam" id="PF00501">
    <property type="entry name" value="AMP-binding"/>
    <property type="match status" value="1"/>
</dbReference>
<feature type="domain" description="AMP-dependent synthetase/ligase" evidence="3">
    <location>
        <begin position="5"/>
        <end position="364"/>
    </location>
</feature>
<dbReference type="KEGG" id="apes:FOC84_26970"/>
<evidence type="ECO:0000256" key="1">
    <source>
        <dbReference type="ARBA" id="ARBA00006432"/>
    </source>
</evidence>
<dbReference type="InterPro" id="IPR025110">
    <property type="entry name" value="AMP-bd_C"/>
</dbReference>
<evidence type="ECO:0000313" key="6">
    <source>
        <dbReference type="Proteomes" id="UP000500970"/>
    </source>
</evidence>
<dbReference type="InterPro" id="IPR000873">
    <property type="entry name" value="AMP-dep_synth/lig_dom"/>
</dbReference>
<dbReference type="AlphaFoldDB" id="A0A7D4IBQ5"/>
<evidence type="ECO:0000259" key="3">
    <source>
        <dbReference type="Pfam" id="PF00501"/>
    </source>
</evidence>
<dbReference type="Proteomes" id="UP000500970">
    <property type="component" value="Chromosome"/>
</dbReference>
<proteinExistence type="inferred from homology"/>
<organism evidence="5 6">
    <name type="scientific">Achromobacter pestifer</name>
    <dbReference type="NCBI Taxonomy" id="1353889"/>
    <lineage>
        <taxon>Bacteria</taxon>
        <taxon>Pseudomonadati</taxon>
        <taxon>Pseudomonadota</taxon>
        <taxon>Betaproteobacteria</taxon>
        <taxon>Burkholderiales</taxon>
        <taxon>Alcaligenaceae</taxon>
        <taxon>Achromobacter</taxon>
    </lineage>
</organism>
<evidence type="ECO:0000313" key="5">
    <source>
        <dbReference type="EMBL" id="QKH38381.1"/>
    </source>
</evidence>
<evidence type="ECO:0000256" key="2">
    <source>
        <dbReference type="ARBA" id="ARBA00022598"/>
    </source>
</evidence>
<evidence type="ECO:0000259" key="4">
    <source>
        <dbReference type="Pfam" id="PF13193"/>
    </source>
</evidence>
<dbReference type="SUPFAM" id="SSF56801">
    <property type="entry name" value="Acetyl-CoA synthetase-like"/>
    <property type="match status" value="1"/>
</dbReference>
<dbReference type="Pfam" id="PF13193">
    <property type="entry name" value="AMP-binding_C"/>
    <property type="match status" value="1"/>
</dbReference>
<sequence length="511" mass="56106">MYDNLERWALEQPDKPAVWLEDTPEPLRYLDLHRRSSQVAQWLLSLGLPSGSGIAMLMENGFEFFEVLWGARRAGLYLTPISPHLKPAEIAYVLQDCGAGVIVATAELVELAGQAAAAGGQAIPCYVAGRDASGAGSLEPQLARFDGASLPAPPPAVGREFLYSSGTSGRPKGIRRPLTPYADRYKETYDFASWRDSYAYTRDSIYLSPAPLYHAAPIRHGHRVLDIGGTVVVMKRFDAERALDLVDRYKATHSQWVPTMMIRMLALPEEVRARYDVSSMQMFIHAAAPCPADVKRRIIEWWGPVVTEYYGGSEAIGLTAIGSYEALSRPGSVGRATLGVVHIVGPDGEDLPPGQQGLICFSGAPRFEYHNDPAKTAAAYDEKGRASYGDIGHVDADGYLYLSGRRTDLILSGGVNIYPQEVEILLTGHPGVRDVAVIGVPNDEFGQEVKAVVELDDPRAASPELGQALIDYCRAHLSHLKCPRSVDFVARLPRHENGKLYKRLLMEQYTR</sequence>
<dbReference type="InterPro" id="IPR042099">
    <property type="entry name" value="ANL_N_sf"/>
</dbReference>
<name>A0A7D4IBQ5_9BURK</name>
<comment type="similarity">
    <text evidence="1">Belongs to the ATP-dependent AMP-binding enzyme family.</text>
</comment>
<feature type="domain" description="AMP-binding enzyme C-terminal" evidence="4">
    <location>
        <begin position="421"/>
        <end position="499"/>
    </location>
</feature>
<dbReference type="InterPro" id="IPR045851">
    <property type="entry name" value="AMP-bd_C_sf"/>
</dbReference>
<gene>
    <name evidence="5" type="ORF">FOC84_26970</name>
</gene>
<dbReference type="PANTHER" id="PTHR43201">
    <property type="entry name" value="ACYL-COA SYNTHETASE"/>
    <property type="match status" value="1"/>
</dbReference>
<keyword evidence="2" id="KW-0436">Ligase</keyword>
<accession>A0A7D4IBQ5</accession>
<dbReference type="RefSeq" id="WP_173147661.1">
    <property type="nucleotide sequence ID" value="NZ_CP053985.1"/>
</dbReference>
<protein>
    <submittedName>
        <fullName evidence="5">AMP-binding protein</fullName>
    </submittedName>
</protein>
<dbReference type="GO" id="GO:0031956">
    <property type="term" value="F:medium-chain fatty acid-CoA ligase activity"/>
    <property type="evidence" value="ECO:0007669"/>
    <property type="project" value="TreeGrafter"/>
</dbReference>
<dbReference type="GO" id="GO:0006631">
    <property type="term" value="P:fatty acid metabolic process"/>
    <property type="evidence" value="ECO:0007669"/>
    <property type="project" value="TreeGrafter"/>
</dbReference>
<dbReference type="PANTHER" id="PTHR43201:SF5">
    <property type="entry name" value="MEDIUM-CHAIN ACYL-COA LIGASE ACSF2, MITOCHONDRIAL"/>
    <property type="match status" value="1"/>
</dbReference>
<dbReference type="Gene3D" id="3.30.300.30">
    <property type="match status" value="1"/>
</dbReference>
<dbReference type="EMBL" id="CP053985">
    <property type="protein sequence ID" value="QKH38381.1"/>
    <property type="molecule type" value="Genomic_DNA"/>
</dbReference>